<evidence type="ECO:0000313" key="3">
    <source>
        <dbReference type="Proteomes" id="UP000307768"/>
    </source>
</evidence>
<feature type="transmembrane region" description="Helical" evidence="1">
    <location>
        <begin position="77"/>
        <end position="97"/>
    </location>
</feature>
<feature type="transmembrane region" description="Helical" evidence="1">
    <location>
        <begin position="49"/>
        <end position="70"/>
    </location>
</feature>
<proteinExistence type="predicted"/>
<comment type="caution">
    <text evidence="2">The sequence shown here is derived from an EMBL/GenBank/DDBJ whole genome shotgun (WGS) entry which is preliminary data.</text>
</comment>
<dbReference type="Proteomes" id="UP000307768">
    <property type="component" value="Unassembled WGS sequence"/>
</dbReference>
<feature type="transmembrane region" description="Helical" evidence="1">
    <location>
        <begin position="184"/>
        <end position="207"/>
    </location>
</feature>
<evidence type="ECO:0000313" key="2">
    <source>
        <dbReference type="EMBL" id="KAA1425351.1"/>
    </source>
</evidence>
<protein>
    <submittedName>
        <fullName evidence="2">Uncharacterized protein</fullName>
    </submittedName>
</protein>
<reference evidence="2 3" key="1">
    <citation type="submission" date="2019-09" db="EMBL/GenBank/DDBJ databases">
        <title>Mumia zhuanghuii sp. nov. isolated from the intestinal contents of plateau pika (Ochotona curzoniae) in the Qinghai-Tibet plateau of China.</title>
        <authorList>
            <person name="Tian Z."/>
        </authorList>
    </citation>
    <scope>NUCLEOTIDE SEQUENCE [LARGE SCALE GENOMIC DNA]</scope>
    <source>
        <strain evidence="3">350</strain>
    </source>
</reference>
<accession>A0A5Q6S594</accession>
<name>A0A5Q6S594_9ACTN</name>
<feature type="transmembrane region" description="Helical" evidence="1">
    <location>
        <begin position="152"/>
        <end position="172"/>
    </location>
</feature>
<keyword evidence="1" id="KW-0812">Transmembrane</keyword>
<feature type="transmembrane region" description="Helical" evidence="1">
    <location>
        <begin position="260"/>
        <end position="279"/>
    </location>
</feature>
<keyword evidence="1" id="KW-1133">Transmembrane helix</keyword>
<keyword evidence="1" id="KW-0472">Membrane</keyword>
<gene>
    <name evidence="2" type="ORF">FE697_005715</name>
</gene>
<feature type="transmembrane region" description="Helical" evidence="1">
    <location>
        <begin position="227"/>
        <end position="248"/>
    </location>
</feature>
<organism evidence="2 3">
    <name type="scientific">Mumia zhuanghuii</name>
    <dbReference type="NCBI Taxonomy" id="2585211"/>
    <lineage>
        <taxon>Bacteria</taxon>
        <taxon>Bacillati</taxon>
        <taxon>Actinomycetota</taxon>
        <taxon>Actinomycetes</taxon>
        <taxon>Propionibacteriales</taxon>
        <taxon>Nocardioidaceae</taxon>
        <taxon>Mumia</taxon>
    </lineage>
</organism>
<dbReference type="AlphaFoldDB" id="A0A5Q6S594"/>
<dbReference type="EMBL" id="VDFQ02000001">
    <property type="protein sequence ID" value="KAA1425351.1"/>
    <property type="molecule type" value="Genomic_DNA"/>
</dbReference>
<feature type="transmembrane region" description="Helical" evidence="1">
    <location>
        <begin position="285"/>
        <end position="304"/>
    </location>
</feature>
<evidence type="ECO:0000256" key="1">
    <source>
        <dbReference type="SAM" id="Phobius"/>
    </source>
</evidence>
<sequence length="312" mass="31500">MPVLAVLALAGAIDSQHAGMLVALGLVAPVVLLQDTIRYVASATGRPTAALVADACWLAAAVGVLALGVAGTQSPDVLVALWGAGGAIALVVGWWGVGRPVLRIDGLRRVVAEDRRRTRLGAEGAISASTSLLTVNGIAIFAGASVVGEVRAATTLFGLMSVMLVFLSFGLGPEMAKMRVASRVTVAAAAAATTAAVVIVWGLLVLSDPFGVSSSLLGASWDGARPLIPYLIAEGVGLCLWVSFGTMLRVSGRTSITLRISATYAVCSVVSILGVAAALGSSIAIVRTMSILGVAVGCATVVAARRAHLPPQ</sequence>
<dbReference type="RefSeq" id="WP_149768526.1">
    <property type="nucleotide sequence ID" value="NZ_VDFQ02000001.1"/>
</dbReference>